<proteinExistence type="inferred from homology"/>
<comment type="caution">
    <text evidence="2">The sequence shown here is derived from an EMBL/GenBank/DDBJ whole genome shotgun (WGS) entry which is preliminary data.</text>
</comment>
<dbReference type="GO" id="GO:0017057">
    <property type="term" value="F:6-phosphogluconolactonase activity"/>
    <property type="evidence" value="ECO:0007669"/>
    <property type="project" value="TreeGrafter"/>
</dbReference>
<evidence type="ECO:0000256" key="1">
    <source>
        <dbReference type="ARBA" id="ARBA00005564"/>
    </source>
</evidence>
<dbReference type="PANTHER" id="PTHR30344:SF7">
    <property type="entry name" value="DUF2415 DOMAIN-CONTAINING PROTEIN"/>
    <property type="match status" value="1"/>
</dbReference>
<dbReference type="Gene3D" id="2.130.10.10">
    <property type="entry name" value="YVTN repeat-like/Quinoprotein amine dehydrogenase"/>
    <property type="match status" value="1"/>
</dbReference>
<organism evidence="2 3">
    <name type="scientific">Cyclocybe aegerita</name>
    <name type="common">Black poplar mushroom</name>
    <name type="synonym">Agrocybe aegerita</name>
    <dbReference type="NCBI Taxonomy" id="1973307"/>
    <lineage>
        <taxon>Eukaryota</taxon>
        <taxon>Fungi</taxon>
        <taxon>Dikarya</taxon>
        <taxon>Basidiomycota</taxon>
        <taxon>Agaricomycotina</taxon>
        <taxon>Agaricomycetes</taxon>
        <taxon>Agaricomycetidae</taxon>
        <taxon>Agaricales</taxon>
        <taxon>Agaricineae</taxon>
        <taxon>Bolbitiaceae</taxon>
        <taxon>Cyclocybe</taxon>
    </lineage>
</organism>
<keyword evidence="3" id="KW-1185">Reference proteome</keyword>
<dbReference type="InterPro" id="IPR019405">
    <property type="entry name" value="Lactonase_7-beta_prop"/>
</dbReference>
<dbReference type="InterPro" id="IPR050282">
    <property type="entry name" value="Cycloisomerase_2"/>
</dbReference>
<comment type="similarity">
    <text evidence="1">Belongs to the cycloisomerase 2 family.</text>
</comment>
<dbReference type="InterPro" id="IPR015943">
    <property type="entry name" value="WD40/YVTN_repeat-like_dom_sf"/>
</dbReference>
<dbReference type="SUPFAM" id="SSF75011">
    <property type="entry name" value="3-carboxy-cis,cis-mucoante lactonizing enzyme"/>
    <property type="match status" value="1"/>
</dbReference>
<dbReference type="Pfam" id="PF10282">
    <property type="entry name" value="Lactonase"/>
    <property type="match status" value="1"/>
</dbReference>
<gene>
    <name evidence="2" type="ORF">AAE3_LOCUS2781</name>
</gene>
<dbReference type="AlphaFoldDB" id="A0A8S0WWA5"/>
<evidence type="ECO:0008006" key="4">
    <source>
        <dbReference type="Google" id="ProtNLM"/>
    </source>
</evidence>
<dbReference type="Proteomes" id="UP000467700">
    <property type="component" value="Unassembled WGS sequence"/>
</dbReference>
<sequence>MVFRILVASYTNDITTLAFDLSTPSLEVTSSLTIGHHPSWITSNPNHPSLVWTGLEQSDGRILALGVDKHGKGKVVAETSSAGRDPCSLLALKEELLIANYSSGVVATLPLPATSQERPHFLSPPTTIQFRGTGPNKLRQESSHPHQVYLIEEYQELLVADLGGDAVYRLKKSPDGLWKVQGHIGFEAGGGPRHVVFHDGELFTLLELTSKVVRHKLPPLPAVPKFVTSTPTMTSPLPTPNDMLAAEILIPRPNASFPTPYLYLSNRNDPSPEGDIISIFSIENPNSLEFVAEIRSGLEHLRGMIFGGPDDRFLVAGGANGGGVKIFERINDGRSLRFVASNASVEAPTGFLWL</sequence>
<dbReference type="EMBL" id="CACVBS010000029">
    <property type="protein sequence ID" value="CAA7260348.1"/>
    <property type="molecule type" value="Genomic_DNA"/>
</dbReference>
<protein>
    <recommendedName>
        <fullName evidence="4">Isomerase YbhE</fullName>
    </recommendedName>
</protein>
<evidence type="ECO:0000313" key="3">
    <source>
        <dbReference type="Proteomes" id="UP000467700"/>
    </source>
</evidence>
<dbReference type="OrthoDB" id="9972196at2759"/>
<name>A0A8S0WWA5_CYCAE</name>
<dbReference type="PANTHER" id="PTHR30344">
    <property type="entry name" value="6-PHOSPHOGLUCONOLACTONASE-RELATED"/>
    <property type="match status" value="1"/>
</dbReference>
<evidence type="ECO:0000313" key="2">
    <source>
        <dbReference type="EMBL" id="CAA7260348.1"/>
    </source>
</evidence>
<reference evidence="2 3" key="1">
    <citation type="submission" date="2020-01" db="EMBL/GenBank/DDBJ databases">
        <authorList>
            <person name="Gupta K D."/>
        </authorList>
    </citation>
    <scope>NUCLEOTIDE SEQUENCE [LARGE SCALE GENOMIC DNA]</scope>
</reference>
<accession>A0A8S0WWA5</accession>